<dbReference type="SUPFAM" id="SSF88659">
    <property type="entry name" value="Sigma3 and sigma4 domains of RNA polymerase sigma factors"/>
    <property type="match status" value="1"/>
</dbReference>
<dbReference type="InterPro" id="IPR013324">
    <property type="entry name" value="RNA_pol_sigma_r3/r4-like"/>
</dbReference>
<organism evidence="7 8">
    <name type="scientific">Streptacidiphilus monticola</name>
    <dbReference type="NCBI Taxonomy" id="2161674"/>
    <lineage>
        <taxon>Bacteria</taxon>
        <taxon>Bacillati</taxon>
        <taxon>Actinomycetota</taxon>
        <taxon>Actinomycetes</taxon>
        <taxon>Kitasatosporales</taxon>
        <taxon>Streptomycetaceae</taxon>
        <taxon>Streptacidiphilus</taxon>
    </lineage>
</organism>
<dbReference type="InterPro" id="IPR007627">
    <property type="entry name" value="RNA_pol_sigma70_r2"/>
</dbReference>
<evidence type="ECO:0000256" key="1">
    <source>
        <dbReference type="ARBA" id="ARBA00010641"/>
    </source>
</evidence>
<dbReference type="SUPFAM" id="SSF88946">
    <property type="entry name" value="Sigma2 domain of RNA polymerase sigma factors"/>
    <property type="match status" value="1"/>
</dbReference>
<evidence type="ECO:0000313" key="7">
    <source>
        <dbReference type="EMBL" id="MFC5911182.1"/>
    </source>
</evidence>
<dbReference type="InterPro" id="IPR014284">
    <property type="entry name" value="RNA_pol_sigma-70_dom"/>
</dbReference>
<dbReference type="NCBIfam" id="TIGR02937">
    <property type="entry name" value="sigma70-ECF"/>
    <property type="match status" value="1"/>
</dbReference>
<dbReference type="PANTHER" id="PTHR43133">
    <property type="entry name" value="RNA POLYMERASE ECF-TYPE SIGMA FACTO"/>
    <property type="match status" value="1"/>
</dbReference>
<protein>
    <submittedName>
        <fullName evidence="7">RNA polymerase sigma factor</fullName>
    </submittedName>
</protein>
<evidence type="ECO:0000256" key="5">
    <source>
        <dbReference type="ARBA" id="ARBA00023163"/>
    </source>
</evidence>
<dbReference type="InterPro" id="IPR039425">
    <property type="entry name" value="RNA_pol_sigma-70-like"/>
</dbReference>
<reference evidence="8" key="1">
    <citation type="journal article" date="2019" name="Int. J. Syst. Evol. Microbiol.">
        <title>The Global Catalogue of Microorganisms (GCM) 10K type strain sequencing project: providing services to taxonomists for standard genome sequencing and annotation.</title>
        <authorList>
            <consortium name="The Broad Institute Genomics Platform"/>
            <consortium name="The Broad Institute Genome Sequencing Center for Infectious Disease"/>
            <person name="Wu L."/>
            <person name="Ma J."/>
        </authorList>
    </citation>
    <scope>NUCLEOTIDE SEQUENCE [LARGE SCALE GENOMIC DNA]</scope>
    <source>
        <strain evidence="8">JCM 4816</strain>
    </source>
</reference>
<feature type="domain" description="RNA polymerase sigma-70 region 2" evidence="6">
    <location>
        <begin position="26"/>
        <end position="89"/>
    </location>
</feature>
<dbReference type="Gene3D" id="1.10.10.10">
    <property type="entry name" value="Winged helix-like DNA-binding domain superfamily/Winged helix DNA-binding domain"/>
    <property type="match status" value="1"/>
</dbReference>
<evidence type="ECO:0000256" key="2">
    <source>
        <dbReference type="ARBA" id="ARBA00023015"/>
    </source>
</evidence>
<keyword evidence="2" id="KW-0805">Transcription regulation</keyword>
<keyword evidence="4" id="KW-0238">DNA-binding</keyword>
<keyword evidence="3" id="KW-0731">Sigma factor</keyword>
<dbReference type="EMBL" id="JBHSQJ010000147">
    <property type="protein sequence ID" value="MFC5911182.1"/>
    <property type="molecule type" value="Genomic_DNA"/>
</dbReference>
<dbReference type="RefSeq" id="WP_380589684.1">
    <property type="nucleotide sequence ID" value="NZ_JBHSQJ010000147.1"/>
</dbReference>
<accession>A0ABW1GC16</accession>
<proteinExistence type="inferred from homology"/>
<keyword evidence="8" id="KW-1185">Reference proteome</keyword>
<dbReference type="Gene3D" id="1.10.1740.10">
    <property type="match status" value="1"/>
</dbReference>
<keyword evidence="5" id="KW-0804">Transcription</keyword>
<comment type="caution">
    <text evidence="7">The sequence shown here is derived from an EMBL/GenBank/DDBJ whole genome shotgun (WGS) entry which is preliminary data.</text>
</comment>
<dbReference type="InterPro" id="IPR036388">
    <property type="entry name" value="WH-like_DNA-bd_sf"/>
</dbReference>
<name>A0ABW1GC16_9ACTN</name>
<gene>
    <name evidence="7" type="ORF">ACFP3V_28750</name>
</gene>
<dbReference type="Proteomes" id="UP001596174">
    <property type="component" value="Unassembled WGS sequence"/>
</dbReference>
<evidence type="ECO:0000256" key="4">
    <source>
        <dbReference type="ARBA" id="ARBA00023125"/>
    </source>
</evidence>
<evidence type="ECO:0000259" key="6">
    <source>
        <dbReference type="Pfam" id="PF04542"/>
    </source>
</evidence>
<dbReference type="PANTHER" id="PTHR43133:SF8">
    <property type="entry name" value="RNA POLYMERASE SIGMA FACTOR HI_1459-RELATED"/>
    <property type="match status" value="1"/>
</dbReference>
<comment type="similarity">
    <text evidence="1">Belongs to the sigma-70 factor family. ECF subfamily.</text>
</comment>
<dbReference type="Pfam" id="PF04542">
    <property type="entry name" value="Sigma70_r2"/>
    <property type="match status" value="1"/>
</dbReference>
<evidence type="ECO:0000256" key="3">
    <source>
        <dbReference type="ARBA" id="ARBA00023082"/>
    </source>
</evidence>
<sequence>MTDHQPDLDLVARAVAGEQTALEDVMRRVQDPVYRLALRMTARPADAEDTTQEILIRILTRLASYRGEAALTTWAYRVAANHLINLARRTPHEENGITVDSYRQDLLDGLAAPEYQGPDTELLAEEVRLICTQALLQCLDRDARAVYVLGDIVRLPGEEAAWALGLQPAAYRKRLERARRQVRDALRGRCGLLDATAPCRCARRINHAVGKGRIDPERPALATHAVTEAAAQVHELHDVGDLLRTHPAYAAPRSRTEAVLALAKAGRYRGVLDA</sequence>
<dbReference type="InterPro" id="IPR013325">
    <property type="entry name" value="RNA_pol_sigma_r2"/>
</dbReference>
<evidence type="ECO:0000313" key="8">
    <source>
        <dbReference type="Proteomes" id="UP001596174"/>
    </source>
</evidence>